<evidence type="ECO:0000313" key="1">
    <source>
        <dbReference type="EMBL" id="EQD27490.1"/>
    </source>
</evidence>
<feature type="non-terminal residue" evidence="1">
    <location>
        <position position="1"/>
    </location>
</feature>
<reference evidence="1" key="1">
    <citation type="submission" date="2013-08" db="EMBL/GenBank/DDBJ databases">
        <authorList>
            <person name="Mendez C."/>
            <person name="Richter M."/>
            <person name="Ferrer M."/>
            <person name="Sanchez J."/>
        </authorList>
    </citation>
    <scope>NUCLEOTIDE SEQUENCE</scope>
</reference>
<organism evidence="1">
    <name type="scientific">mine drainage metagenome</name>
    <dbReference type="NCBI Taxonomy" id="410659"/>
    <lineage>
        <taxon>unclassified sequences</taxon>
        <taxon>metagenomes</taxon>
        <taxon>ecological metagenomes</taxon>
    </lineage>
</organism>
<sequence length="164" mass="18335">KECGLHLWEEICLLALVRCEGSKLAEKEAEATVKEIWRRLPEASPTFVSLHAETALAAGLWEKAVDAARFGREEARRTGTLLFDPLFRIVEGKAHPGIDPGRGWRRRGGSSRRRGTGALRYELLAELELAPIESGDKKRLTLLIKRSSEGEDLDPVIKARRLLV</sequence>
<gene>
    <name evidence="1" type="ORF">B1A_21653</name>
</gene>
<accession>T0ZCA0</accession>
<comment type="caution">
    <text evidence="1">The sequence shown here is derived from an EMBL/GenBank/DDBJ whole genome shotgun (WGS) entry which is preliminary data.</text>
</comment>
<protein>
    <submittedName>
        <fullName evidence="1">ATPase-like protein</fullName>
    </submittedName>
</protein>
<dbReference type="EMBL" id="AUZX01016004">
    <property type="protein sequence ID" value="EQD27490.1"/>
    <property type="molecule type" value="Genomic_DNA"/>
</dbReference>
<dbReference type="AlphaFoldDB" id="T0ZCA0"/>
<name>T0ZCA0_9ZZZZ</name>
<proteinExistence type="predicted"/>
<reference evidence="1" key="2">
    <citation type="journal article" date="2014" name="ISME J.">
        <title>Microbial stratification in low pH oxic and suboxic macroscopic growths along an acid mine drainage.</title>
        <authorList>
            <person name="Mendez-Garcia C."/>
            <person name="Mesa V."/>
            <person name="Sprenger R.R."/>
            <person name="Richter M."/>
            <person name="Diez M.S."/>
            <person name="Solano J."/>
            <person name="Bargiela R."/>
            <person name="Golyshina O.V."/>
            <person name="Manteca A."/>
            <person name="Ramos J.L."/>
            <person name="Gallego J.R."/>
            <person name="Llorente I."/>
            <person name="Martins Dos Santos V.A."/>
            <person name="Jensen O.N."/>
            <person name="Pelaez A.I."/>
            <person name="Sanchez J."/>
            <person name="Ferrer M."/>
        </authorList>
    </citation>
    <scope>NUCLEOTIDE SEQUENCE</scope>
</reference>